<dbReference type="Proteomes" id="UP000008070">
    <property type="component" value="Chromosome"/>
</dbReference>
<name>A0A2P9HAT2_METED</name>
<dbReference type="AlphaFoldDB" id="A0A2P9HAT2"/>
<accession>A0A2P9HAT2</accession>
<protein>
    <submittedName>
        <fullName evidence="1">Uncharacterized protein</fullName>
    </submittedName>
</protein>
<dbReference type="GeneID" id="72993005"/>
<organism evidence="1 2">
    <name type="scientific">Methylorubrum extorquens (strain DSM 6343 / CIP 106787 / DM4)</name>
    <name type="common">Methylobacterium extorquens</name>
    <dbReference type="NCBI Taxonomy" id="661410"/>
    <lineage>
        <taxon>Bacteria</taxon>
        <taxon>Pseudomonadati</taxon>
        <taxon>Pseudomonadota</taxon>
        <taxon>Alphaproteobacteria</taxon>
        <taxon>Hyphomicrobiales</taxon>
        <taxon>Methylobacteriaceae</taxon>
        <taxon>Methylorubrum</taxon>
    </lineage>
</organism>
<evidence type="ECO:0000313" key="1">
    <source>
        <dbReference type="EMBL" id="SPK02000.1"/>
    </source>
</evidence>
<proteinExistence type="predicted"/>
<dbReference type="EMBL" id="FP103042">
    <property type="protein sequence ID" value="SPK02000.1"/>
    <property type="molecule type" value="Genomic_DNA"/>
</dbReference>
<dbReference type="RefSeq" id="WP_158020950.1">
    <property type="nucleotide sequence ID" value="NC_012988.1"/>
</dbReference>
<gene>
    <name evidence="1" type="ORF">METD_I2681</name>
</gene>
<reference evidence="2" key="1">
    <citation type="journal article" date="2009" name="PLoS ONE">
        <title>Methylobacterium genome sequences: a reference blueprint to investigate microbial metabolism of C1 compounds from natural and industrial sources.</title>
        <authorList>
            <person name="Vuilleumier S."/>
            <person name="Chistoserdova L."/>
            <person name="Lee M.-C."/>
            <person name="Bringel F."/>
            <person name="Lajus A."/>
            <person name="Zhou Y."/>
            <person name="Gourion B."/>
            <person name="Barbe V."/>
            <person name="Chang J."/>
            <person name="Cruveiller S."/>
            <person name="Dossat C."/>
            <person name="Gillett W."/>
            <person name="Gruffaz C."/>
            <person name="Haugen E."/>
            <person name="Hourcade E."/>
            <person name="Levy R."/>
            <person name="Mangenot S."/>
            <person name="Muller E."/>
            <person name="Nadalig T."/>
            <person name="Pagni M."/>
            <person name="Penny C."/>
            <person name="Peyraud R."/>
            <person name="Robinson D.G."/>
            <person name="Roche D."/>
            <person name="Rouy Z."/>
            <person name="Saenampechek C."/>
            <person name="Salvignol G."/>
            <person name="Vallenet D."/>
            <person name="Wu Z."/>
            <person name="Marx C.J."/>
            <person name="Vorholt J.A."/>
            <person name="Olson M.V."/>
            <person name="Kaul R."/>
            <person name="Weissenbach J."/>
            <person name="Medigue C."/>
            <person name="Lidstrom M.E."/>
        </authorList>
    </citation>
    <scope>NUCLEOTIDE SEQUENCE [LARGE SCALE GENOMIC DNA]</scope>
    <source>
        <strain evidence="2">DSM 6343 / CIP 106787 / DM4</strain>
    </source>
</reference>
<sequence>MPAKLMISSNVGEITATPTERRPGRNVLVQGAERDRPGVMVAFGAQGLKRFSALRALSGVSAFSGVRHGH</sequence>
<evidence type="ECO:0000313" key="2">
    <source>
        <dbReference type="Proteomes" id="UP000008070"/>
    </source>
</evidence>